<evidence type="ECO:0000313" key="1">
    <source>
        <dbReference type="EMBL" id="OWK43894.1"/>
    </source>
</evidence>
<dbReference type="AlphaFoldDB" id="A0A225DWF4"/>
<comment type="caution">
    <text evidence="1">The sequence shown here is derived from an EMBL/GenBank/DDBJ whole genome shotgun (WGS) entry which is preliminary data.</text>
</comment>
<reference evidence="2" key="1">
    <citation type="submission" date="2017-06" db="EMBL/GenBank/DDBJ databases">
        <title>Genome analysis of Fimbriiglobus ruber SP5, the first member of the order Planctomycetales with confirmed chitinolytic capability.</title>
        <authorList>
            <person name="Ravin N.V."/>
            <person name="Rakitin A.L."/>
            <person name="Ivanova A.A."/>
            <person name="Beletsky A.V."/>
            <person name="Kulichevskaya I.S."/>
            <person name="Mardanov A.V."/>
            <person name="Dedysh S.N."/>
        </authorList>
    </citation>
    <scope>NUCLEOTIDE SEQUENCE [LARGE SCALE GENOMIC DNA]</scope>
    <source>
        <strain evidence="2">SP5</strain>
    </source>
</reference>
<proteinExistence type="predicted"/>
<dbReference type="EMBL" id="NIDE01000004">
    <property type="protein sequence ID" value="OWK43894.1"/>
    <property type="molecule type" value="Genomic_DNA"/>
</dbReference>
<name>A0A225DWF4_9BACT</name>
<keyword evidence="2" id="KW-1185">Reference proteome</keyword>
<accession>A0A225DWF4</accession>
<dbReference type="Proteomes" id="UP000214646">
    <property type="component" value="Unassembled WGS sequence"/>
</dbReference>
<protein>
    <submittedName>
        <fullName evidence="1">Uncharacterized protein</fullName>
    </submittedName>
</protein>
<sequence length="38" mass="4409">METIALKFATPPRTLRRLLESIKWDGPGVRDRCQRLIA</sequence>
<gene>
    <name evidence="1" type="ORF">FRUB_03493</name>
</gene>
<organism evidence="1 2">
    <name type="scientific">Fimbriiglobus ruber</name>
    <dbReference type="NCBI Taxonomy" id="1908690"/>
    <lineage>
        <taxon>Bacteria</taxon>
        <taxon>Pseudomonadati</taxon>
        <taxon>Planctomycetota</taxon>
        <taxon>Planctomycetia</taxon>
        <taxon>Gemmatales</taxon>
        <taxon>Gemmataceae</taxon>
        <taxon>Fimbriiglobus</taxon>
    </lineage>
</organism>
<evidence type="ECO:0000313" key="2">
    <source>
        <dbReference type="Proteomes" id="UP000214646"/>
    </source>
</evidence>